<dbReference type="GO" id="GO:0016810">
    <property type="term" value="F:hydrolase activity, acting on carbon-nitrogen (but not peptide) bonds"/>
    <property type="evidence" value="ECO:0007669"/>
    <property type="project" value="InterPro"/>
</dbReference>
<comment type="similarity">
    <text evidence="1">Belongs to the TolB family.</text>
</comment>
<evidence type="ECO:0000256" key="3">
    <source>
        <dbReference type="SAM" id="SignalP"/>
    </source>
</evidence>
<feature type="region of interest" description="Disordered" evidence="2">
    <location>
        <begin position="1113"/>
        <end position="1134"/>
    </location>
</feature>
<dbReference type="AlphaFoldDB" id="A0A2D0N879"/>
<dbReference type="InterPro" id="IPR011059">
    <property type="entry name" value="Metal-dep_hydrolase_composite"/>
</dbReference>
<evidence type="ECO:0000313" key="6">
    <source>
        <dbReference type="Proteomes" id="UP000223913"/>
    </source>
</evidence>
<keyword evidence="3" id="KW-0732">Signal</keyword>
<dbReference type="SUPFAM" id="SSF69304">
    <property type="entry name" value="Tricorn protease N-terminal domain"/>
    <property type="match status" value="1"/>
</dbReference>
<evidence type="ECO:0000256" key="2">
    <source>
        <dbReference type="SAM" id="MobiDB-lite"/>
    </source>
</evidence>
<reference evidence="5 6" key="1">
    <citation type="submission" date="2017-10" db="EMBL/GenBank/DDBJ databases">
        <title>The draft genome sequence of Lewinella nigricans NBRC 102662.</title>
        <authorList>
            <person name="Wang K."/>
        </authorList>
    </citation>
    <scope>NUCLEOTIDE SEQUENCE [LARGE SCALE GENOMIC DNA]</scope>
    <source>
        <strain evidence="5 6">NBRC 102662</strain>
    </source>
</reference>
<dbReference type="SUPFAM" id="SSF51338">
    <property type="entry name" value="Composite domain of metallo-dependent hydrolases"/>
    <property type="match status" value="1"/>
</dbReference>
<dbReference type="EMBL" id="PDUD01000024">
    <property type="protein sequence ID" value="PHN04721.1"/>
    <property type="molecule type" value="Genomic_DNA"/>
</dbReference>
<dbReference type="Pfam" id="PF07676">
    <property type="entry name" value="PD40"/>
    <property type="match status" value="2"/>
</dbReference>
<dbReference type="InterPro" id="IPR006680">
    <property type="entry name" value="Amidohydro-rel"/>
</dbReference>
<feature type="signal peptide" evidence="3">
    <location>
        <begin position="1"/>
        <end position="23"/>
    </location>
</feature>
<dbReference type="Gene3D" id="2.120.10.30">
    <property type="entry name" value="TolB, C-terminal domain"/>
    <property type="match status" value="2"/>
</dbReference>
<name>A0A2D0N879_FLAN2</name>
<protein>
    <submittedName>
        <fullName evidence="5">Amidohydrolase</fullName>
    </submittedName>
</protein>
<feature type="region of interest" description="Disordered" evidence="2">
    <location>
        <begin position="669"/>
        <end position="700"/>
    </location>
</feature>
<dbReference type="PANTHER" id="PTHR36842">
    <property type="entry name" value="PROTEIN TOLB HOMOLOG"/>
    <property type="match status" value="1"/>
</dbReference>
<feature type="chain" id="PRO_5013062023" evidence="3">
    <location>
        <begin position="24"/>
        <end position="1134"/>
    </location>
</feature>
<dbReference type="InterPro" id="IPR011042">
    <property type="entry name" value="6-blade_b-propeller_TolB-like"/>
</dbReference>
<dbReference type="SUPFAM" id="SSF82171">
    <property type="entry name" value="DPP6 N-terminal domain-like"/>
    <property type="match status" value="1"/>
</dbReference>
<dbReference type="RefSeq" id="WP_099151780.1">
    <property type="nucleotide sequence ID" value="NZ_PDUD01000024.1"/>
</dbReference>
<keyword evidence="5" id="KW-0378">Hydrolase</keyword>
<dbReference type="Gene3D" id="3.20.20.140">
    <property type="entry name" value="Metal-dependent hydrolases"/>
    <property type="match status" value="1"/>
</dbReference>
<feature type="region of interest" description="Disordered" evidence="2">
    <location>
        <begin position="26"/>
        <end position="50"/>
    </location>
</feature>
<evidence type="ECO:0000259" key="4">
    <source>
        <dbReference type="Pfam" id="PF01979"/>
    </source>
</evidence>
<sequence length="1134" mass="126052">MKTFRLLVIWSALLILPPCALLAQDGEPPADSTKTEKKKDKKAGLPLEPGRTLDLETTEGSWLSLDVSPDGQTILFDLLGDIYKLPITGGKAERVTKGLAYDTHPKYSPDGKYIVYTSDQDGNENIWIKELATGDSTQITKEKTDYVQSAEWTPDGQYLIVSHGRRNLKVSMYHKDGGGGVQLIKKPENAKFIEPAFGPDGRYLWLSQRNSDWQYNAQLPQYQLTVYDRETGEMERQTNRYGSAFAPTLSPDGKWLVYGSRYNTETGLVKRNLETGAEDWLAYPVQRDEQESRARLGVYPAMSFTPDSKHLIASYGGKIWKLPIAGGAAVEIPFEVKESLDLGPEVRFNFPISDDAEMTVTQIRDAVLSPDGKQVAFTALNRLYVMDYPDGPARRITSSDYTEAMPVWSPDGKDIAYVTWDGNTGHIYKVAASGNGQPQRLTRENGTYSQLAWDPNTRRIAFLMGPARAYQDAIGPNAFGATQFIAYIPAAGGAVQRVERVAGRQNPHFVQGKERIYLYHGSKGLVSIRWDGTDEKTHLKVAGITTFPSLNPVDDHLQGGDGLFVATVTEPAPKPSDASLILMAPEGDKAIAQINNEIYVVTVPMVGGEVPEINVANPESAAFPSWKLTEFGGEFPQWSADAKSVQWSLGNAFVRYDLEEARAFAERVKAEKKAKEKEKKAEGDDKEKKEEKKEEEKKYEPKEIRIKVQVERDIPQGSILLQGARLITMKGAEVIESGDILIENNRIKAIGASGTLDVPAGTTTRDISGKTIVPGFVDTHAHMWPNWGIHKNQIWIYAANLAYGVTTTRDPQTATTDVLTYGDMVEAGRMIGPRVYSTGPGVGYWAYRIKDLDHAKKVLKQYSEYYNTKTIKMYMAGNRQHRQWIIEAAKEQGLMPTTEGALDFKLNMTQVMDGYPGHEHAFPIYPLYKDVLDLMVTTRTAYTPTLLVAYGGPWAENYFYATEDVQGDTKLAHFTPKAELDAKSRRRPGWFMEEEHIFQRHAEFAKELVEAGGIVGVGSHGQLQGLGYHWELWAVQSGGMSNHDALRTATILGAEAIGLQQDLGSLEAGKLADLLVLDSNPLEDIRHTNTIQMVMKNGRLYNGDTLDEMYPTPRKAPDFEWSSGAPMGVPGMKR</sequence>
<dbReference type="PANTHER" id="PTHR36842:SF1">
    <property type="entry name" value="PROTEIN TOLB"/>
    <property type="match status" value="1"/>
</dbReference>
<evidence type="ECO:0000313" key="5">
    <source>
        <dbReference type="EMBL" id="PHN04721.1"/>
    </source>
</evidence>
<dbReference type="Pfam" id="PF26549">
    <property type="entry name" value="Tricorn_N"/>
    <property type="match status" value="1"/>
</dbReference>
<evidence type="ECO:0000256" key="1">
    <source>
        <dbReference type="ARBA" id="ARBA00009820"/>
    </source>
</evidence>
<dbReference type="InterPro" id="IPR011659">
    <property type="entry name" value="WD40"/>
</dbReference>
<accession>A0A2D0N879</accession>
<organism evidence="5 6">
    <name type="scientific">Flavilitoribacter nigricans (strain ATCC 23147 / DSM 23189 / NBRC 102662 / NCIMB 1420 / SS-2)</name>
    <name type="common">Lewinella nigricans</name>
    <dbReference type="NCBI Taxonomy" id="1122177"/>
    <lineage>
        <taxon>Bacteria</taxon>
        <taxon>Pseudomonadati</taxon>
        <taxon>Bacteroidota</taxon>
        <taxon>Saprospiria</taxon>
        <taxon>Saprospirales</taxon>
        <taxon>Lewinellaceae</taxon>
        <taxon>Flavilitoribacter</taxon>
    </lineage>
</organism>
<feature type="domain" description="Amidohydrolase-related" evidence="4">
    <location>
        <begin position="771"/>
        <end position="1100"/>
    </location>
</feature>
<dbReference type="OrthoDB" id="9815657at2"/>
<proteinExistence type="inferred from homology"/>
<keyword evidence="6" id="KW-1185">Reference proteome</keyword>
<gene>
    <name evidence="5" type="ORF">CRP01_19595</name>
</gene>
<dbReference type="SUPFAM" id="SSF51556">
    <property type="entry name" value="Metallo-dependent hydrolases"/>
    <property type="match status" value="1"/>
</dbReference>
<dbReference type="Proteomes" id="UP000223913">
    <property type="component" value="Unassembled WGS sequence"/>
</dbReference>
<dbReference type="Gene3D" id="2.30.40.10">
    <property type="entry name" value="Urease, subunit C, domain 1"/>
    <property type="match status" value="1"/>
</dbReference>
<dbReference type="InterPro" id="IPR032466">
    <property type="entry name" value="Metal_Hydrolase"/>
</dbReference>
<comment type="caution">
    <text evidence="5">The sequence shown here is derived from an EMBL/GenBank/DDBJ whole genome shotgun (WGS) entry which is preliminary data.</text>
</comment>
<dbReference type="Pfam" id="PF01979">
    <property type="entry name" value="Amidohydro_1"/>
    <property type="match status" value="1"/>
</dbReference>